<dbReference type="PANTHER" id="PTHR43808:SF8">
    <property type="entry name" value="PEPTIDASE M20 DIMERISATION DOMAIN-CONTAINING PROTEIN"/>
    <property type="match status" value="1"/>
</dbReference>
<comment type="similarity">
    <text evidence="2">Belongs to the peptidase M20A family.</text>
</comment>
<name>A0A1F6LNA2_9BACT</name>
<evidence type="ECO:0000256" key="4">
    <source>
        <dbReference type="ARBA" id="ARBA00022801"/>
    </source>
</evidence>
<evidence type="ECO:0000313" key="8">
    <source>
        <dbReference type="Proteomes" id="UP000176329"/>
    </source>
</evidence>
<feature type="domain" description="Peptidase M20 dimerisation" evidence="6">
    <location>
        <begin position="87"/>
        <end position="188"/>
    </location>
</feature>
<organism evidence="7 8">
    <name type="scientific">Candidatus Magasanikbacteria bacterium RIFCSPHIGHO2_01_FULL_50_8</name>
    <dbReference type="NCBI Taxonomy" id="1798674"/>
    <lineage>
        <taxon>Bacteria</taxon>
        <taxon>Candidatus Magasanikiibacteriota</taxon>
    </lineage>
</organism>
<dbReference type="Pfam" id="PF01546">
    <property type="entry name" value="Peptidase_M20"/>
    <property type="match status" value="1"/>
</dbReference>
<dbReference type="InterPro" id="IPR002933">
    <property type="entry name" value="Peptidase_M20"/>
</dbReference>
<dbReference type="InterPro" id="IPR050072">
    <property type="entry name" value="Peptidase_M20A"/>
</dbReference>
<gene>
    <name evidence="7" type="ORF">A2848_02525</name>
</gene>
<dbReference type="PANTHER" id="PTHR43808">
    <property type="entry name" value="ACETYLORNITHINE DEACETYLASE"/>
    <property type="match status" value="1"/>
</dbReference>
<keyword evidence="5" id="KW-0862">Zinc</keyword>
<evidence type="ECO:0000313" key="7">
    <source>
        <dbReference type="EMBL" id="OGH60783.1"/>
    </source>
</evidence>
<dbReference type="InterPro" id="IPR011650">
    <property type="entry name" value="Peptidase_M20_dimer"/>
</dbReference>
<reference evidence="7 8" key="1">
    <citation type="journal article" date="2016" name="Nat. Commun.">
        <title>Thousands of microbial genomes shed light on interconnected biogeochemical processes in an aquifer system.</title>
        <authorList>
            <person name="Anantharaman K."/>
            <person name="Brown C.T."/>
            <person name="Hug L.A."/>
            <person name="Sharon I."/>
            <person name="Castelle C.J."/>
            <person name="Probst A.J."/>
            <person name="Thomas B.C."/>
            <person name="Singh A."/>
            <person name="Wilkins M.J."/>
            <person name="Karaoz U."/>
            <person name="Brodie E.L."/>
            <person name="Williams K.H."/>
            <person name="Hubbard S.S."/>
            <person name="Banfield J.F."/>
        </authorList>
    </citation>
    <scope>NUCLEOTIDE SEQUENCE [LARGE SCALE GENOMIC DNA]</scope>
</reference>
<dbReference type="GO" id="GO:0016787">
    <property type="term" value="F:hydrolase activity"/>
    <property type="evidence" value="ECO:0007669"/>
    <property type="project" value="UniProtKB-KW"/>
</dbReference>
<comment type="caution">
    <text evidence="7">The sequence shown here is derived from an EMBL/GenBank/DDBJ whole genome shotgun (WGS) entry which is preliminary data.</text>
</comment>
<dbReference type="InterPro" id="IPR036264">
    <property type="entry name" value="Bact_exopeptidase_dim_dom"/>
</dbReference>
<accession>A0A1F6LNA2</accession>
<dbReference type="SUPFAM" id="SSF53187">
    <property type="entry name" value="Zn-dependent exopeptidases"/>
    <property type="match status" value="1"/>
</dbReference>
<dbReference type="AlphaFoldDB" id="A0A1F6LNA2"/>
<dbReference type="SUPFAM" id="SSF55031">
    <property type="entry name" value="Bacterial exopeptidase dimerisation domain"/>
    <property type="match status" value="1"/>
</dbReference>
<evidence type="ECO:0000259" key="6">
    <source>
        <dbReference type="Pfam" id="PF07687"/>
    </source>
</evidence>
<dbReference type="Gene3D" id="3.40.630.10">
    <property type="entry name" value="Zn peptidases"/>
    <property type="match status" value="1"/>
</dbReference>
<keyword evidence="4" id="KW-0378">Hydrolase</keyword>
<feature type="non-terminal residue" evidence="7">
    <location>
        <position position="1"/>
    </location>
</feature>
<evidence type="ECO:0000256" key="2">
    <source>
        <dbReference type="ARBA" id="ARBA00006247"/>
    </source>
</evidence>
<sequence length="284" mass="31365">PRREGELLFGRGSCDMKSEVAIMMQLMREFAALSIEQRPSIALMLGCDEEIGGTHGVGFLLNTIGYRCRVAFVPDGGESPDKVVLKSKGVLHVSVHARGRAVHGSRPWQGDNAIEKLFDAYKKIHALFPASDDPNNWYSTCVLGKFSGGIMVNQVPDFASCEIDIRFVEAVQPFAVLERVRAVVGDEAVVELMSCGGSTTVDWNNPFLTAYSEAVVNTLDAEMTEEITHGATDGRFFSELGIPVIISRPISGGQHTPDEWVNMNNLEVFLRLYRDAIERISRRE</sequence>
<dbReference type="Gene3D" id="3.30.70.360">
    <property type="match status" value="1"/>
</dbReference>
<evidence type="ECO:0000256" key="1">
    <source>
        <dbReference type="ARBA" id="ARBA00001947"/>
    </source>
</evidence>
<dbReference type="InterPro" id="IPR001261">
    <property type="entry name" value="ArgE/DapE_CS"/>
</dbReference>
<dbReference type="EMBL" id="MFPV01000052">
    <property type="protein sequence ID" value="OGH60783.1"/>
    <property type="molecule type" value="Genomic_DNA"/>
</dbReference>
<dbReference type="GO" id="GO:0046872">
    <property type="term" value="F:metal ion binding"/>
    <property type="evidence" value="ECO:0007669"/>
    <property type="project" value="UniProtKB-KW"/>
</dbReference>
<evidence type="ECO:0000256" key="3">
    <source>
        <dbReference type="ARBA" id="ARBA00022723"/>
    </source>
</evidence>
<dbReference type="PROSITE" id="PS00759">
    <property type="entry name" value="ARGE_DAPE_CPG2_2"/>
    <property type="match status" value="1"/>
</dbReference>
<keyword evidence="3" id="KW-0479">Metal-binding</keyword>
<protein>
    <recommendedName>
        <fullName evidence="6">Peptidase M20 dimerisation domain-containing protein</fullName>
    </recommendedName>
</protein>
<dbReference type="Pfam" id="PF07687">
    <property type="entry name" value="M20_dimer"/>
    <property type="match status" value="1"/>
</dbReference>
<proteinExistence type="inferred from homology"/>
<dbReference type="Proteomes" id="UP000176329">
    <property type="component" value="Unassembled WGS sequence"/>
</dbReference>
<comment type="cofactor">
    <cofactor evidence="1">
        <name>Zn(2+)</name>
        <dbReference type="ChEBI" id="CHEBI:29105"/>
    </cofactor>
</comment>
<evidence type="ECO:0000256" key="5">
    <source>
        <dbReference type="ARBA" id="ARBA00022833"/>
    </source>
</evidence>